<sequence>MSTKTKEQKQELHLVLVGMSGSGRSATGNTILGEKWFEAVTSDQSVTTACQTETKTINGIEITVTDTPGLYCTRLPEEDVIKQLKDLTCNLKRPYAYLLVIRVGPVTMQHIETMSKLEQALGESFLSRTVIAFSHSDDLESQTEEEFIQEGGKEFKDLIEKHSTPYHFFNNRSERLAPEEMEELICSTMKIATKNETYPQQPRMQHTTGHRDSFEDFKNCSKGSEKTKKFETIQQIGSESQGRDCTNIMVLGSKGSGKSFSIKNILKSSHREKDGCEEFTGERLEMKMRLFKCPGFSNNRGEIELSINKGIRGCAPGPHVIMIVLNVDDLSSDTEQMMKCVLDILGPEAKKHVMILFTKTVDLEDKHIEKIISEFEGLKTLVSLCDNRYCTLASGDKNTPSQVRRLIVMFDEILHTSGRFSSDHCIAVSSTLII</sequence>
<dbReference type="AlphaFoldDB" id="A0ABD1ITL9"/>
<comment type="caution">
    <text evidence="5">The sequence shown here is derived from an EMBL/GenBank/DDBJ whole genome shotgun (WGS) entry which is preliminary data.</text>
</comment>
<dbReference type="Pfam" id="PF04548">
    <property type="entry name" value="AIG1"/>
    <property type="match status" value="2"/>
</dbReference>
<keyword evidence="6" id="KW-1185">Reference proteome</keyword>
<dbReference type="PROSITE" id="PS51720">
    <property type="entry name" value="G_AIG1"/>
    <property type="match status" value="1"/>
</dbReference>
<dbReference type="SUPFAM" id="SSF52540">
    <property type="entry name" value="P-loop containing nucleoside triphosphate hydrolases"/>
    <property type="match status" value="2"/>
</dbReference>
<gene>
    <name evidence="5" type="ORF">ACEWY4_026023</name>
</gene>
<evidence type="ECO:0000256" key="3">
    <source>
        <dbReference type="ARBA" id="ARBA00023134"/>
    </source>
</evidence>
<comment type="similarity">
    <text evidence="1">Belongs to the TRAFAC class TrmE-Era-EngA-EngB-Septin-like GTPase superfamily. AIG1/Toc34/Toc159-like paraseptin GTPase family. IAN subfamily.</text>
</comment>
<organism evidence="5 6">
    <name type="scientific">Coilia grayii</name>
    <name type="common">Gray's grenadier anchovy</name>
    <dbReference type="NCBI Taxonomy" id="363190"/>
    <lineage>
        <taxon>Eukaryota</taxon>
        <taxon>Metazoa</taxon>
        <taxon>Chordata</taxon>
        <taxon>Craniata</taxon>
        <taxon>Vertebrata</taxon>
        <taxon>Euteleostomi</taxon>
        <taxon>Actinopterygii</taxon>
        <taxon>Neopterygii</taxon>
        <taxon>Teleostei</taxon>
        <taxon>Clupei</taxon>
        <taxon>Clupeiformes</taxon>
        <taxon>Clupeoidei</taxon>
        <taxon>Engraulidae</taxon>
        <taxon>Coilinae</taxon>
        <taxon>Coilia</taxon>
    </lineage>
</organism>
<feature type="domain" description="AIG1-type G" evidence="4">
    <location>
        <begin position="9"/>
        <end position="209"/>
    </location>
</feature>
<protein>
    <recommendedName>
        <fullName evidence="4">AIG1-type G domain-containing protein</fullName>
    </recommendedName>
</protein>
<evidence type="ECO:0000259" key="4">
    <source>
        <dbReference type="PROSITE" id="PS51720"/>
    </source>
</evidence>
<dbReference type="InterPro" id="IPR027417">
    <property type="entry name" value="P-loop_NTPase"/>
</dbReference>
<keyword evidence="2" id="KW-0547">Nucleotide-binding</keyword>
<dbReference type="Gene3D" id="3.40.50.300">
    <property type="entry name" value="P-loop containing nucleotide triphosphate hydrolases"/>
    <property type="match status" value="2"/>
</dbReference>
<dbReference type="GO" id="GO:0005525">
    <property type="term" value="F:GTP binding"/>
    <property type="evidence" value="ECO:0007669"/>
    <property type="project" value="UniProtKB-KW"/>
</dbReference>
<keyword evidence="3" id="KW-0342">GTP-binding</keyword>
<dbReference type="PANTHER" id="PTHR10903">
    <property type="entry name" value="GTPASE, IMAP FAMILY MEMBER-RELATED"/>
    <property type="match status" value="1"/>
</dbReference>
<dbReference type="InterPro" id="IPR006703">
    <property type="entry name" value="G_AIG1"/>
</dbReference>
<accession>A0ABD1ITL9</accession>
<evidence type="ECO:0000256" key="2">
    <source>
        <dbReference type="ARBA" id="ARBA00022741"/>
    </source>
</evidence>
<evidence type="ECO:0000313" key="6">
    <source>
        <dbReference type="Proteomes" id="UP001591681"/>
    </source>
</evidence>
<dbReference type="EMBL" id="JBHFQA010000023">
    <property type="protein sequence ID" value="KAL2078338.1"/>
    <property type="molecule type" value="Genomic_DNA"/>
</dbReference>
<evidence type="ECO:0000256" key="1">
    <source>
        <dbReference type="ARBA" id="ARBA00008535"/>
    </source>
</evidence>
<reference evidence="5 6" key="1">
    <citation type="submission" date="2024-09" db="EMBL/GenBank/DDBJ databases">
        <title>A chromosome-level genome assembly of Gray's grenadier anchovy, Coilia grayii.</title>
        <authorList>
            <person name="Fu Z."/>
        </authorList>
    </citation>
    <scope>NUCLEOTIDE SEQUENCE [LARGE SCALE GENOMIC DNA]</scope>
    <source>
        <strain evidence="5">G4</strain>
        <tissue evidence="5">Muscle</tissue>
    </source>
</reference>
<name>A0ABD1ITL9_9TELE</name>
<dbReference type="Proteomes" id="UP001591681">
    <property type="component" value="Unassembled WGS sequence"/>
</dbReference>
<dbReference type="InterPro" id="IPR045058">
    <property type="entry name" value="GIMA/IAN/Toc"/>
</dbReference>
<proteinExistence type="inferred from homology"/>
<dbReference type="PANTHER" id="PTHR10903:SF184">
    <property type="entry name" value="GTP-BINDING PROTEIN A"/>
    <property type="match status" value="1"/>
</dbReference>
<evidence type="ECO:0000313" key="5">
    <source>
        <dbReference type="EMBL" id="KAL2078338.1"/>
    </source>
</evidence>